<name>A0A1I3TTH8_9SPHI</name>
<dbReference type="PANTHER" id="PTHR43143">
    <property type="entry name" value="METALLOPHOSPHOESTERASE, CALCINEURIN SUPERFAMILY"/>
    <property type="match status" value="1"/>
</dbReference>
<dbReference type="Gene3D" id="3.60.21.10">
    <property type="match status" value="1"/>
</dbReference>
<dbReference type="GO" id="GO:0016787">
    <property type="term" value="F:hydrolase activity"/>
    <property type="evidence" value="ECO:0007669"/>
    <property type="project" value="InterPro"/>
</dbReference>
<dbReference type="InterPro" id="IPR051918">
    <property type="entry name" value="STPP_CPPED1"/>
</dbReference>
<dbReference type="AlphaFoldDB" id="A0A1I3TTH8"/>
<gene>
    <name evidence="2" type="ORF">SAMN05444682_11393</name>
</gene>
<evidence type="ECO:0000313" key="2">
    <source>
        <dbReference type="EMBL" id="SFJ74584.1"/>
    </source>
</evidence>
<dbReference type="InterPro" id="IPR004843">
    <property type="entry name" value="Calcineurin-like_PHP"/>
</dbReference>
<keyword evidence="3" id="KW-1185">Reference proteome</keyword>
<dbReference type="PROSITE" id="PS51318">
    <property type="entry name" value="TAT"/>
    <property type="match status" value="1"/>
</dbReference>
<feature type="domain" description="Calcineurin-like phosphoesterase" evidence="1">
    <location>
        <begin position="59"/>
        <end position="300"/>
    </location>
</feature>
<dbReference type="SUPFAM" id="SSF56300">
    <property type="entry name" value="Metallo-dependent phosphatases"/>
    <property type="match status" value="1"/>
</dbReference>
<dbReference type="InterPro" id="IPR029052">
    <property type="entry name" value="Metallo-depent_PP-like"/>
</dbReference>
<accession>A0A1I3TTH8</accession>
<evidence type="ECO:0000259" key="1">
    <source>
        <dbReference type="Pfam" id="PF00149"/>
    </source>
</evidence>
<dbReference type="Pfam" id="PF00149">
    <property type="entry name" value="Metallophos"/>
    <property type="match status" value="1"/>
</dbReference>
<dbReference type="OrthoDB" id="181729at2"/>
<evidence type="ECO:0000313" key="3">
    <source>
        <dbReference type="Proteomes" id="UP000198670"/>
    </source>
</evidence>
<dbReference type="RefSeq" id="WP_090631247.1">
    <property type="nucleotide sequence ID" value="NZ_FOQO01000013.1"/>
</dbReference>
<reference evidence="2 3" key="1">
    <citation type="submission" date="2016-10" db="EMBL/GenBank/DDBJ databases">
        <authorList>
            <person name="de Groot N.N."/>
        </authorList>
    </citation>
    <scope>NUCLEOTIDE SEQUENCE [LARGE SCALE GENOMIC DNA]</scope>
    <source>
        <strain evidence="2 3">RK1</strain>
    </source>
</reference>
<dbReference type="InterPro" id="IPR006311">
    <property type="entry name" value="TAT_signal"/>
</dbReference>
<dbReference type="STRING" id="1477437.SAMN05444682_11393"/>
<organism evidence="2 3">
    <name type="scientific">Parapedobacter indicus</name>
    <dbReference type="NCBI Taxonomy" id="1477437"/>
    <lineage>
        <taxon>Bacteria</taxon>
        <taxon>Pseudomonadati</taxon>
        <taxon>Bacteroidota</taxon>
        <taxon>Sphingobacteriia</taxon>
        <taxon>Sphingobacteriales</taxon>
        <taxon>Sphingobacteriaceae</taxon>
        <taxon>Parapedobacter</taxon>
    </lineage>
</organism>
<proteinExistence type="predicted"/>
<dbReference type="Proteomes" id="UP000198670">
    <property type="component" value="Unassembled WGS sequence"/>
</dbReference>
<dbReference type="EMBL" id="FOQO01000013">
    <property type="protein sequence ID" value="SFJ74584.1"/>
    <property type="molecule type" value="Genomic_DNA"/>
</dbReference>
<sequence>MTLKRRTFLKSAGFGVIGAALPEHIIAGPRPFEAKEGSVSLTGNHVQWHLPQLKQPVNVFFISDTHLWQSDERELPFTRYSGRMAKAYNRTHHFQTGAETSPQEAFVSTLALAREQKADMLLLGGDIFSYPSEAAIEWAAQQLSKAAIPYVYTTGNHDWHYEGMPGPLHTLRDTWINKRLLPLYQGNNPLMHTVDVQGIRFVVLDNSTYEILPEQLDFFRKSLQTDLPIVLAMHIPLYAPGRSVGFGCGHPEWKAENDRNFELERRERWPAGGHTATTLNFHREVFAASNIIGVIAGHIHTTSVDMWNGVPQVVAPANALGGYLSLEFVCL</sequence>
<protein>
    <submittedName>
        <fullName evidence="2">Calcineurin-like phosphoesterase</fullName>
    </submittedName>
</protein>
<dbReference type="PANTHER" id="PTHR43143:SF1">
    <property type="entry name" value="SERINE_THREONINE-PROTEIN PHOSPHATASE CPPED1"/>
    <property type="match status" value="1"/>
</dbReference>